<dbReference type="EMBL" id="JXXN02009202">
    <property type="protein sequence ID" value="THD18672.1"/>
    <property type="molecule type" value="Genomic_DNA"/>
</dbReference>
<dbReference type="SUPFAM" id="SSF110857">
    <property type="entry name" value="Gamma-glutamyl cyclotransferase-like"/>
    <property type="match status" value="1"/>
</dbReference>
<sequence length="194" mass="21452">MCKNRFHYFAYGSNLLKQRIQLRNPSAVFVGFGLLSEYSIKFVGHGSSWGGAVATIEPCQGDGVYGAVWTLDVSDLSSLDSQEAVPKMYAPIEVTVVLSGSEKKNVPCRTYRANAVGRGLPSPYYLDVIIRGAIQCSIPSSYINKLRSIRHNDYFGGSTVYSAVLEQLDPNERDQFQICDLKAFYTRENNGKSG</sequence>
<evidence type="ECO:0000256" key="2">
    <source>
        <dbReference type="ARBA" id="ARBA00023239"/>
    </source>
</evidence>
<feature type="binding site" evidence="4">
    <location>
        <position position="125"/>
    </location>
    <ligand>
        <name>substrate</name>
    </ligand>
</feature>
<protein>
    <recommendedName>
        <fullName evidence="1">gamma-glutamylcyclotransferase</fullName>
        <ecNumber evidence="1">4.3.2.9</ecNumber>
    </recommendedName>
</protein>
<dbReference type="CDD" id="cd06661">
    <property type="entry name" value="GGCT_like"/>
    <property type="match status" value="1"/>
</dbReference>
<evidence type="ECO:0000313" key="6">
    <source>
        <dbReference type="Proteomes" id="UP000230066"/>
    </source>
</evidence>
<reference evidence="5" key="1">
    <citation type="submission" date="2019-03" db="EMBL/GenBank/DDBJ databases">
        <title>Improved annotation for the trematode Fasciola hepatica.</title>
        <authorList>
            <person name="Choi Y.-J."/>
            <person name="Martin J."/>
            <person name="Mitreva M."/>
        </authorList>
    </citation>
    <scope>NUCLEOTIDE SEQUENCE [LARGE SCALE GENOMIC DNA]</scope>
</reference>
<evidence type="ECO:0000256" key="3">
    <source>
        <dbReference type="PIRSR" id="PIRSR617939-1"/>
    </source>
</evidence>
<dbReference type="EC" id="4.3.2.9" evidence="1"/>
<evidence type="ECO:0000313" key="5">
    <source>
        <dbReference type="EMBL" id="THD18672.1"/>
    </source>
</evidence>
<dbReference type="GO" id="GO:0016740">
    <property type="term" value="F:transferase activity"/>
    <property type="evidence" value="ECO:0007669"/>
    <property type="project" value="UniProtKB-KW"/>
</dbReference>
<dbReference type="GO" id="GO:0003839">
    <property type="term" value="F:gamma-glutamylcyclotransferase activity"/>
    <property type="evidence" value="ECO:0007669"/>
    <property type="project" value="UniProtKB-EC"/>
</dbReference>
<accession>A0A4E0RPA1</accession>
<dbReference type="InterPro" id="IPR013024">
    <property type="entry name" value="GGCT-like"/>
</dbReference>
<dbReference type="Proteomes" id="UP000230066">
    <property type="component" value="Unassembled WGS sequence"/>
</dbReference>
<dbReference type="PANTHER" id="PTHR12935">
    <property type="entry name" value="GAMMA-GLUTAMYLCYCLOTRANSFERASE"/>
    <property type="match status" value="1"/>
</dbReference>
<organism evidence="5 6">
    <name type="scientific">Fasciola hepatica</name>
    <name type="common">Liver fluke</name>
    <dbReference type="NCBI Taxonomy" id="6192"/>
    <lineage>
        <taxon>Eukaryota</taxon>
        <taxon>Metazoa</taxon>
        <taxon>Spiralia</taxon>
        <taxon>Lophotrochozoa</taxon>
        <taxon>Platyhelminthes</taxon>
        <taxon>Trematoda</taxon>
        <taxon>Digenea</taxon>
        <taxon>Plagiorchiida</taxon>
        <taxon>Echinostomata</taxon>
        <taxon>Echinostomatoidea</taxon>
        <taxon>Fasciolidae</taxon>
        <taxon>Fasciola</taxon>
    </lineage>
</organism>
<name>A0A4E0RPA1_FASHE</name>
<evidence type="ECO:0000256" key="4">
    <source>
        <dbReference type="PIRSR" id="PIRSR617939-2"/>
    </source>
</evidence>
<dbReference type="InterPro" id="IPR036568">
    <property type="entry name" value="GGCT-like_sf"/>
</dbReference>
<keyword evidence="2" id="KW-0456">Lyase</keyword>
<dbReference type="Gene3D" id="3.10.490.10">
    <property type="entry name" value="Gamma-glutamyl cyclotransferase-like"/>
    <property type="match status" value="1"/>
</dbReference>
<feature type="binding site" evidence="4">
    <location>
        <begin position="8"/>
        <end position="13"/>
    </location>
    <ligand>
        <name>substrate</name>
    </ligand>
</feature>
<dbReference type="AlphaFoldDB" id="A0A4E0RPA1"/>
<gene>
    <name evidence="5" type="ORF">D915_010629</name>
</gene>
<dbReference type="InterPro" id="IPR017939">
    <property type="entry name" value="G-Glutamylcylcotransferase"/>
</dbReference>
<comment type="caution">
    <text evidence="5">The sequence shown here is derived from an EMBL/GenBank/DDBJ whole genome shotgun (WGS) entry which is preliminary data.</text>
</comment>
<keyword evidence="6" id="KW-1185">Reference proteome</keyword>
<dbReference type="PANTHER" id="PTHR12935:SF0">
    <property type="entry name" value="GAMMA-GLUTAMYLCYCLOTRANSFERASE"/>
    <property type="match status" value="1"/>
</dbReference>
<evidence type="ECO:0000256" key="1">
    <source>
        <dbReference type="ARBA" id="ARBA00012346"/>
    </source>
</evidence>
<dbReference type="Pfam" id="PF13772">
    <property type="entry name" value="AIG2_2"/>
    <property type="match status" value="1"/>
</dbReference>
<feature type="active site" description="Proton acceptor" evidence="3">
    <location>
        <position position="83"/>
    </location>
</feature>
<proteinExistence type="predicted"/>